<protein>
    <submittedName>
        <fullName evidence="1">Uncharacterized protein</fullName>
    </submittedName>
</protein>
<accession>A0A649VT58</accession>
<sequence>MPLQIVADALHLPAPVVRVASNNWVFAETINLGEATLLLVYRSVALRDSDPDYKDVAALIERHGTVESIYDHPPTNGIVRDPKMMFGHGKWEVYLLHEGAPKEVTNPRAKEVIDMLKDWGEPMHPTEVPASVMDRLKSLEGVV</sequence>
<reference evidence="1 2" key="1">
    <citation type="submission" date="2019-10" db="EMBL/GenBank/DDBJ databases">
        <authorList>
            <person name="Abad O.A."/>
            <person name="Garlena R.A."/>
            <person name="Russell D.A."/>
            <person name="Pope W.H."/>
            <person name="Jacobs-Sera D."/>
            <person name="Hatfull G.F."/>
        </authorList>
    </citation>
    <scope>NUCLEOTIDE SEQUENCE [LARGE SCALE GENOMIC DNA]</scope>
</reference>
<dbReference type="EMBL" id="MN586038">
    <property type="protein sequence ID" value="QGJ94743.1"/>
    <property type="molecule type" value="Genomic_DNA"/>
</dbReference>
<gene>
    <name evidence="1" type="primary">68</name>
    <name evidence="1" type="ORF">SEA_WALTERMCMICKEY_68</name>
</gene>
<name>A0A649VT58_9CAUD</name>
<evidence type="ECO:0000313" key="2">
    <source>
        <dbReference type="Proteomes" id="UP000427921"/>
    </source>
</evidence>
<proteinExistence type="predicted"/>
<evidence type="ECO:0000313" key="1">
    <source>
        <dbReference type="EMBL" id="QGJ94743.1"/>
    </source>
</evidence>
<organism evidence="1 2">
    <name type="scientific">Mycobacterium phage WalterMcMickey</name>
    <dbReference type="NCBI Taxonomy" id="2656614"/>
    <lineage>
        <taxon>Viruses</taxon>
        <taxon>Duplodnaviria</taxon>
        <taxon>Heunggongvirae</taxon>
        <taxon>Uroviricota</taxon>
        <taxon>Caudoviricetes</taxon>
        <taxon>Fromanvirus</taxon>
        <taxon>Fromanvirus twister</taxon>
    </lineage>
</organism>
<dbReference type="Proteomes" id="UP000427921">
    <property type="component" value="Segment"/>
</dbReference>